<dbReference type="Proteomes" id="UP001175226">
    <property type="component" value="Unassembled WGS sequence"/>
</dbReference>
<name>A0AA39MN77_9AGAR</name>
<organism evidence="1 2">
    <name type="scientific">Armillaria borealis</name>
    <dbReference type="NCBI Taxonomy" id="47425"/>
    <lineage>
        <taxon>Eukaryota</taxon>
        <taxon>Fungi</taxon>
        <taxon>Dikarya</taxon>
        <taxon>Basidiomycota</taxon>
        <taxon>Agaricomycotina</taxon>
        <taxon>Agaricomycetes</taxon>
        <taxon>Agaricomycetidae</taxon>
        <taxon>Agaricales</taxon>
        <taxon>Marasmiineae</taxon>
        <taxon>Physalacriaceae</taxon>
        <taxon>Armillaria</taxon>
    </lineage>
</organism>
<accession>A0AA39MN77</accession>
<dbReference type="EMBL" id="JAUEPT010000035">
    <property type="protein sequence ID" value="KAK0440118.1"/>
    <property type="molecule type" value="Genomic_DNA"/>
</dbReference>
<evidence type="ECO:0000313" key="2">
    <source>
        <dbReference type="Proteomes" id="UP001175226"/>
    </source>
</evidence>
<protein>
    <submittedName>
        <fullName evidence="1">Uncharacterized protein</fullName>
    </submittedName>
</protein>
<dbReference type="AlphaFoldDB" id="A0AA39MN77"/>
<reference evidence="1" key="1">
    <citation type="submission" date="2023-06" db="EMBL/GenBank/DDBJ databases">
        <authorList>
            <consortium name="Lawrence Berkeley National Laboratory"/>
            <person name="Ahrendt S."/>
            <person name="Sahu N."/>
            <person name="Indic B."/>
            <person name="Wong-Bajracharya J."/>
            <person name="Merenyi Z."/>
            <person name="Ke H.-M."/>
            <person name="Monk M."/>
            <person name="Kocsube S."/>
            <person name="Drula E."/>
            <person name="Lipzen A."/>
            <person name="Balint B."/>
            <person name="Henrissat B."/>
            <person name="Andreopoulos B."/>
            <person name="Martin F.M."/>
            <person name="Harder C.B."/>
            <person name="Rigling D."/>
            <person name="Ford K.L."/>
            <person name="Foster G.D."/>
            <person name="Pangilinan J."/>
            <person name="Papanicolaou A."/>
            <person name="Barry K."/>
            <person name="LaButti K."/>
            <person name="Viragh M."/>
            <person name="Koriabine M."/>
            <person name="Yan M."/>
            <person name="Riley R."/>
            <person name="Champramary S."/>
            <person name="Plett K.L."/>
            <person name="Tsai I.J."/>
            <person name="Slot J."/>
            <person name="Sipos G."/>
            <person name="Plett J."/>
            <person name="Nagy L.G."/>
            <person name="Grigoriev I.V."/>
        </authorList>
    </citation>
    <scope>NUCLEOTIDE SEQUENCE</scope>
    <source>
        <strain evidence="1">FPL87.14</strain>
    </source>
</reference>
<keyword evidence="2" id="KW-1185">Reference proteome</keyword>
<comment type="caution">
    <text evidence="1">The sequence shown here is derived from an EMBL/GenBank/DDBJ whole genome shotgun (WGS) entry which is preliminary data.</text>
</comment>
<sequence>MTDNSTRSMVTSIWNSKDRARIFFWINNVLEAFQVAPDALKEFLHQGPIVEGKTYGAPQKVVVMGSAQGLYMPIPETTHSHAVMLQAWHPFSNLFGFFLLLKTRCVNVQTSKWQPDSRDPADRHKIWNTCNDEAATWKLGDWSGGKMEKPRVTTIAIDCLLSIFYWSESDGVFYCLKVDDAKSARYETQADVRLFGGALRSG</sequence>
<gene>
    <name evidence="1" type="ORF">EV421DRAFT_1963231</name>
</gene>
<proteinExistence type="predicted"/>
<evidence type="ECO:0000313" key="1">
    <source>
        <dbReference type="EMBL" id="KAK0440118.1"/>
    </source>
</evidence>